<dbReference type="EMBL" id="JACGWL010000013">
    <property type="protein sequence ID" value="KAK4389183.1"/>
    <property type="molecule type" value="Genomic_DNA"/>
</dbReference>
<evidence type="ECO:0000256" key="8">
    <source>
        <dbReference type="SAM" id="Phobius"/>
    </source>
</evidence>
<dbReference type="InterPro" id="IPR005150">
    <property type="entry name" value="Cellulose_synth"/>
</dbReference>
<keyword evidence="10" id="KW-1185">Reference proteome</keyword>
<dbReference type="PANTHER" id="PTHR13301">
    <property type="entry name" value="X-BOX TRANSCRIPTION FACTOR-RELATED"/>
    <property type="match status" value="1"/>
</dbReference>
<evidence type="ECO:0000256" key="6">
    <source>
        <dbReference type="ARBA" id="ARBA00023136"/>
    </source>
</evidence>
<dbReference type="GO" id="GO:0016020">
    <property type="term" value="C:membrane"/>
    <property type="evidence" value="ECO:0007669"/>
    <property type="project" value="InterPro"/>
</dbReference>
<dbReference type="Pfam" id="PF03552">
    <property type="entry name" value="Cellulose_synt"/>
    <property type="match status" value="1"/>
</dbReference>
<keyword evidence="6 8" id="KW-0472">Membrane</keyword>
<accession>A0AAE1W9E3</accession>
<evidence type="ECO:0000256" key="3">
    <source>
        <dbReference type="ARBA" id="ARBA00022679"/>
    </source>
</evidence>
<keyword evidence="7" id="KW-0961">Cell wall biogenesis/degradation</keyword>
<proteinExistence type="predicted"/>
<protein>
    <submittedName>
        <fullName evidence="9">Cellulose synthase-like protein G3</fullName>
    </submittedName>
</protein>
<feature type="transmembrane region" description="Helical" evidence="8">
    <location>
        <begin position="113"/>
        <end position="131"/>
    </location>
</feature>
<keyword evidence="5 8" id="KW-1133">Transmembrane helix</keyword>
<comment type="caution">
    <text evidence="9">The sequence shown here is derived from an EMBL/GenBank/DDBJ whole genome shotgun (WGS) entry which is preliminary data.</text>
</comment>
<feature type="transmembrane region" description="Helical" evidence="8">
    <location>
        <begin position="85"/>
        <end position="106"/>
    </location>
</feature>
<evidence type="ECO:0000256" key="2">
    <source>
        <dbReference type="ARBA" id="ARBA00022676"/>
    </source>
</evidence>
<evidence type="ECO:0000313" key="10">
    <source>
        <dbReference type="Proteomes" id="UP001289374"/>
    </source>
</evidence>
<gene>
    <name evidence="9" type="ORF">Sango_2255300</name>
</gene>
<feature type="transmembrane region" description="Helical" evidence="8">
    <location>
        <begin position="30"/>
        <end position="47"/>
    </location>
</feature>
<evidence type="ECO:0000256" key="5">
    <source>
        <dbReference type="ARBA" id="ARBA00022989"/>
    </source>
</evidence>
<keyword evidence="2" id="KW-0328">Glycosyltransferase</keyword>
<dbReference type="GO" id="GO:0016760">
    <property type="term" value="F:cellulose synthase (UDP-forming) activity"/>
    <property type="evidence" value="ECO:0007669"/>
    <property type="project" value="InterPro"/>
</dbReference>
<dbReference type="GO" id="GO:0012505">
    <property type="term" value="C:endomembrane system"/>
    <property type="evidence" value="ECO:0007669"/>
    <property type="project" value="UniProtKB-SubCell"/>
</dbReference>
<evidence type="ECO:0000256" key="4">
    <source>
        <dbReference type="ARBA" id="ARBA00022692"/>
    </source>
</evidence>
<keyword evidence="3" id="KW-0808">Transferase</keyword>
<keyword evidence="4 8" id="KW-0812">Transmembrane</keyword>
<dbReference type="Proteomes" id="UP001289374">
    <property type="component" value="Unassembled WGS sequence"/>
</dbReference>
<name>A0AAE1W9E3_9LAMI</name>
<evidence type="ECO:0000256" key="7">
    <source>
        <dbReference type="ARBA" id="ARBA00023316"/>
    </source>
</evidence>
<dbReference type="GO" id="GO:0030244">
    <property type="term" value="P:cellulose biosynthetic process"/>
    <property type="evidence" value="ECO:0007669"/>
    <property type="project" value="InterPro"/>
</dbReference>
<reference evidence="9" key="2">
    <citation type="journal article" date="2024" name="Plant">
        <title>Genomic evolution and insights into agronomic trait innovations of Sesamum species.</title>
        <authorList>
            <person name="Miao H."/>
            <person name="Wang L."/>
            <person name="Qu L."/>
            <person name="Liu H."/>
            <person name="Sun Y."/>
            <person name="Le M."/>
            <person name="Wang Q."/>
            <person name="Wei S."/>
            <person name="Zheng Y."/>
            <person name="Lin W."/>
            <person name="Duan Y."/>
            <person name="Cao H."/>
            <person name="Xiong S."/>
            <person name="Wang X."/>
            <person name="Wei L."/>
            <person name="Li C."/>
            <person name="Ma Q."/>
            <person name="Ju M."/>
            <person name="Zhao R."/>
            <person name="Li G."/>
            <person name="Mu C."/>
            <person name="Tian Q."/>
            <person name="Mei H."/>
            <person name="Zhang T."/>
            <person name="Gao T."/>
            <person name="Zhang H."/>
        </authorList>
    </citation>
    <scope>NUCLEOTIDE SEQUENCE</scope>
    <source>
        <strain evidence="9">K16</strain>
    </source>
</reference>
<evidence type="ECO:0000256" key="1">
    <source>
        <dbReference type="ARBA" id="ARBA00004308"/>
    </source>
</evidence>
<sequence>MFLAAYGQDCLDFILAQSTFQRWWSDQRMWLIRALSPFVFGTIEFVMKRLGLPTHEFVVTSKVIDAELSRRYDQGVFEFGVPSPMFVPLATAAILNLIAFLGGFVLVLKERSFCSFFIQMFIAGFGVMNSLPFYEGMVLRRDKGRMPTKTTLTSTLLVGLLYGIASFVLKI</sequence>
<feature type="transmembrane region" description="Helical" evidence="8">
    <location>
        <begin position="151"/>
        <end position="169"/>
    </location>
</feature>
<dbReference type="GO" id="GO:0071555">
    <property type="term" value="P:cell wall organization"/>
    <property type="evidence" value="ECO:0007669"/>
    <property type="project" value="UniProtKB-KW"/>
</dbReference>
<comment type="subcellular location">
    <subcellularLocation>
        <location evidence="1">Endomembrane system</location>
    </subcellularLocation>
</comment>
<reference evidence="9" key="1">
    <citation type="submission" date="2020-06" db="EMBL/GenBank/DDBJ databases">
        <authorList>
            <person name="Li T."/>
            <person name="Hu X."/>
            <person name="Zhang T."/>
            <person name="Song X."/>
            <person name="Zhang H."/>
            <person name="Dai N."/>
            <person name="Sheng W."/>
            <person name="Hou X."/>
            <person name="Wei L."/>
        </authorList>
    </citation>
    <scope>NUCLEOTIDE SEQUENCE</scope>
    <source>
        <strain evidence="9">K16</strain>
        <tissue evidence="9">Leaf</tissue>
    </source>
</reference>
<dbReference type="AlphaFoldDB" id="A0AAE1W9E3"/>
<organism evidence="9 10">
    <name type="scientific">Sesamum angolense</name>
    <dbReference type="NCBI Taxonomy" id="2727404"/>
    <lineage>
        <taxon>Eukaryota</taxon>
        <taxon>Viridiplantae</taxon>
        <taxon>Streptophyta</taxon>
        <taxon>Embryophyta</taxon>
        <taxon>Tracheophyta</taxon>
        <taxon>Spermatophyta</taxon>
        <taxon>Magnoliopsida</taxon>
        <taxon>eudicotyledons</taxon>
        <taxon>Gunneridae</taxon>
        <taxon>Pentapetalae</taxon>
        <taxon>asterids</taxon>
        <taxon>lamiids</taxon>
        <taxon>Lamiales</taxon>
        <taxon>Pedaliaceae</taxon>
        <taxon>Sesamum</taxon>
    </lineage>
</organism>
<evidence type="ECO:0000313" key="9">
    <source>
        <dbReference type="EMBL" id="KAK4389183.1"/>
    </source>
</evidence>